<feature type="region of interest" description="Disordered" evidence="1">
    <location>
        <begin position="456"/>
        <end position="506"/>
    </location>
</feature>
<proteinExistence type="predicted"/>
<dbReference type="RefSeq" id="XP_066069223.1">
    <property type="nucleotide sequence ID" value="XM_066213126.1"/>
</dbReference>
<feature type="compositionally biased region" description="Basic and acidic residues" evidence="1">
    <location>
        <begin position="486"/>
        <end position="497"/>
    </location>
</feature>
<dbReference type="VEuPathDB" id="FungiDB:L203_03767"/>
<dbReference type="OrthoDB" id="2572856at2759"/>
<evidence type="ECO:0000313" key="2">
    <source>
        <dbReference type="EMBL" id="WVN88523.1"/>
    </source>
</evidence>
<gene>
    <name evidence="2" type="ORF">L203_103734</name>
</gene>
<dbReference type="InterPro" id="IPR035979">
    <property type="entry name" value="RBD_domain_sf"/>
</dbReference>
<reference evidence="2" key="3">
    <citation type="submission" date="2024-01" db="EMBL/GenBank/DDBJ databases">
        <authorList>
            <person name="Coelho M.A."/>
            <person name="David-Palma M."/>
            <person name="Shea T."/>
            <person name="Sun S."/>
            <person name="Cuomo C.A."/>
            <person name="Heitman J."/>
        </authorList>
    </citation>
    <scope>NUCLEOTIDE SEQUENCE</scope>
    <source>
        <strain evidence="2">CBS 7841</strain>
    </source>
</reference>
<dbReference type="CDD" id="cd00590">
    <property type="entry name" value="RRM_SF"/>
    <property type="match status" value="1"/>
</dbReference>
<protein>
    <submittedName>
        <fullName evidence="2">Uncharacterized protein</fullName>
    </submittedName>
</protein>
<sequence>MFDLPRVQRYVDDVFIRTPAFYGDHGGPGWYPELQTPTQSRLAVRWNAELGRDVYIQPDALFLTGLDKRLGREDIVETFRRFGLGSRIEIPFFRPHKHLESCNVALVMFPCPRQAEDALIFCNENSCFFGDKWDFRGRFLEINSNGEKAGKCDDILLVREELSLTPAHIPTCVSRDMASSNLALPSSWNAVGYSRDAFAHKRKLADYDLNREYMDERRGSAQYLYNRSCIYDENLSRRDGLDFYEMPSPPKRRFLGPPMPCGVDQDDLQDDPHGYASGTTDSIEVYDSLESYRLPLSPKRRFMEEHHYSFPYPTYTSTDTCDFGKENSLVGPFRHDRNQHSSHHRQYYDRPSRSAAAKVNKVTSVYETMRMSSVSALNHDGLTSHVESSRPLSHSSSFSLLKDETFMVKELCATKRPLSFASNRQQSQIDKSQQDEARILDERRVSVISLPNQIIGEDGEEIKPGEPLALTPLSQTFPFDTDEDSEGHRQPHSEERSVNQSLSNEKKQVSHCLPTLPLCSPRLLRSHVESFSHHFHPRTRQSYTEPRYIAVSPNLQTLSIMRDLDAIPPVRDWCNIWSVDALSEEQKRLIGLEKKWVFTGPAGDVWRESKGSAVVFDSKQVK</sequence>
<dbReference type="AlphaFoldDB" id="A0A1E3IEH7"/>
<keyword evidence="3" id="KW-1185">Reference proteome</keyword>
<evidence type="ECO:0000313" key="3">
    <source>
        <dbReference type="Proteomes" id="UP000094043"/>
    </source>
</evidence>
<organism evidence="2 3">
    <name type="scientific">Cryptococcus depauperatus CBS 7841</name>
    <dbReference type="NCBI Taxonomy" id="1295531"/>
    <lineage>
        <taxon>Eukaryota</taxon>
        <taxon>Fungi</taxon>
        <taxon>Dikarya</taxon>
        <taxon>Basidiomycota</taxon>
        <taxon>Agaricomycotina</taxon>
        <taxon>Tremellomycetes</taxon>
        <taxon>Tremellales</taxon>
        <taxon>Cryptococcaceae</taxon>
        <taxon>Cryptococcus</taxon>
    </lineage>
</organism>
<dbReference type="GO" id="GO:0003676">
    <property type="term" value="F:nucleic acid binding"/>
    <property type="evidence" value="ECO:0007669"/>
    <property type="project" value="InterPro"/>
</dbReference>
<reference evidence="2" key="1">
    <citation type="submission" date="2016-06" db="EMBL/GenBank/DDBJ databases">
        <authorList>
            <person name="Cuomo C."/>
            <person name="Litvintseva A."/>
            <person name="Heitman J."/>
            <person name="Chen Y."/>
            <person name="Sun S."/>
            <person name="Springer D."/>
            <person name="Dromer F."/>
            <person name="Young S."/>
            <person name="Zeng Q."/>
            <person name="Chapman S."/>
            <person name="Gujja S."/>
            <person name="Saif S."/>
            <person name="Birren B."/>
        </authorList>
    </citation>
    <scope>NUCLEOTIDE SEQUENCE</scope>
    <source>
        <strain evidence="2">CBS 7841</strain>
    </source>
</reference>
<dbReference type="Proteomes" id="UP000094043">
    <property type="component" value="Chromosome 4"/>
</dbReference>
<dbReference type="SUPFAM" id="SSF54928">
    <property type="entry name" value="RNA-binding domain, RBD"/>
    <property type="match status" value="1"/>
</dbReference>
<dbReference type="EMBL" id="CP143787">
    <property type="protein sequence ID" value="WVN88523.1"/>
    <property type="molecule type" value="Genomic_DNA"/>
</dbReference>
<feature type="region of interest" description="Disordered" evidence="1">
    <location>
        <begin position="333"/>
        <end position="354"/>
    </location>
</feature>
<name>A0A1E3IEH7_9TREE</name>
<dbReference type="GeneID" id="91087944"/>
<reference evidence="2" key="2">
    <citation type="journal article" date="2022" name="Elife">
        <title>Obligate sexual reproduction of a homothallic fungus closely related to the Cryptococcus pathogenic species complex.</title>
        <authorList>
            <person name="Passer A.R."/>
            <person name="Clancey S.A."/>
            <person name="Shea T."/>
            <person name="David-Palma M."/>
            <person name="Averette A.F."/>
            <person name="Boekhout T."/>
            <person name="Porcel B.M."/>
            <person name="Nowrousian M."/>
            <person name="Cuomo C.A."/>
            <person name="Sun S."/>
            <person name="Heitman J."/>
            <person name="Coelho M.A."/>
        </authorList>
    </citation>
    <scope>NUCLEOTIDE SEQUENCE</scope>
    <source>
        <strain evidence="2">CBS 7841</strain>
    </source>
</reference>
<dbReference type="KEGG" id="cdep:91087944"/>
<evidence type="ECO:0000256" key="1">
    <source>
        <dbReference type="SAM" id="MobiDB-lite"/>
    </source>
</evidence>
<accession>A0A1E3IEH7</accession>